<feature type="domain" description="Peptidase S9 prolyl oligopeptidase catalytic" evidence="1">
    <location>
        <begin position="166"/>
        <end position="334"/>
    </location>
</feature>
<dbReference type="SUPFAM" id="SSF53474">
    <property type="entry name" value="alpha/beta-Hydrolases"/>
    <property type="match status" value="1"/>
</dbReference>
<dbReference type="Proteomes" id="UP000746751">
    <property type="component" value="Unassembled WGS sequence"/>
</dbReference>
<sequence length="334" mass="35987">MIQALGVIASCAAAAGGAGLAVAGNALFDFALNPRAKHSIMARINDGEVTGVDAAAMGSDPALADARRWFEQSKRDISIRPHDGGELHGWRIWGPGVIPGDDGRRDGASPDTAHRYLILCHGYSGQPSDLAREARAAHGMGCSVLLPAARGFERNRDRYVGMGWLDARDLLGWIEALVSFDPQARIGLFGVSMGAAEVMMASGAELPDNVRCIVADCGYTSVWDEFVVQMNDLMHLPIHPLLDAAEAVCRVRAGYGFKEASAVKRLARARVPMLFIHGTDDVFVPFRMLDEVFGACASPIKEKAVFEGAGHGACSYADPVRYRNLVLDFLTRYL</sequence>
<dbReference type="InterPro" id="IPR052920">
    <property type="entry name" value="DNA-binding_regulatory"/>
</dbReference>
<dbReference type="InterPro" id="IPR029058">
    <property type="entry name" value="AB_hydrolase_fold"/>
</dbReference>
<dbReference type="AlphaFoldDB" id="A0A921LPG8"/>
<proteinExistence type="predicted"/>
<dbReference type="EMBL" id="DYVF01000003">
    <property type="protein sequence ID" value="HJG29861.1"/>
    <property type="molecule type" value="Genomic_DNA"/>
</dbReference>
<reference evidence="2" key="2">
    <citation type="submission" date="2021-09" db="EMBL/GenBank/DDBJ databases">
        <authorList>
            <person name="Gilroy R."/>
        </authorList>
    </citation>
    <scope>NUCLEOTIDE SEQUENCE</scope>
    <source>
        <strain evidence="2">ChiGjej2B2-7701</strain>
    </source>
</reference>
<organism evidence="2 3">
    <name type="scientific">Collinsella ihumii</name>
    <dbReference type="NCBI Taxonomy" id="1720204"/>
    <lineage>
        <taxon>Bacteria</taxon>
        <taxon>Bacillati</taxon>
        <taxon>Actinomycetota</taxon>
        <taxon>Coriobacteriia</taxon>
        <taxon>Coriobacteriales</taxon>
        <taxon>Coriobacteriaceae</taxon>
        <taxon>Collinsella</taxon>
    </lineage>
</organism>
<protein>
    <submittedName>
        <fullName evidence="2">Alpha/beta hydrolase</fullName>
    </submittedName>
</protein>
<dbReference type="GO" id="GO:0008236">
    <property type="term" value="F:serine-type peptidase activity"/>
    <property type="evidence" value="ECO:0007669"/>
    <property type="project" value="InterPro"/>
</dbReference>
<evidence type="ECO:0000259" key="1">
    <source>
        <dbReference type="Pfam" id="PF00326"/>
    </source>
</evidence>
<dbReference type="Pfam" id="PF00326">
    <property type="entry name" value="Peptidase_S9"/>
    <property type="match status" value="1"/>
</dbReference>
<dbReference type="PANTHER" id="PTHR43358">
    <property type="entry name" value="ALPHA/BETA-HYDROLASE"/>
    <property type="match status" value="1"/>
</dbReference>
<reference evidence="2" key="1">
    <citation type="journal article" date="2021" name="PeerJ">
        <title>Extensive microbial diversity within the chicken gut microbiome revealed by metagenomics and culture.</title>
        <authorList>
            <person name="Gilroy R."/>
            <person name="Ravi A."/>
            <person name="Getino M."/>
            <person name="Pursley I."/>
            <person name="Horton D.L."/>
            <person name="Alikhan N.F."/>
            <person name="Baker D."/>
            <person name="Gharbi K."/>
            <person name="Hall N."/>
            <person name="Watson M."/>
            <person name="Adriaenssens E.M."/>
            <person name="Foster-Nyarko E."/>
            <person name="Jarju S."/>
            <person name="Secka A."/>
            <person name="Antonio M."/>
            <person name="Oren A."/>
            <person name="Chaudhuri R.R."/>
            <person name="La Ragione R."/>
            <person name="Hildebrand F."/>
            <person name="Pallen M.J."/>
        </authorList>
    </citation>
    <scope>NUCLEOTIDE SEQUENCE</scope>
    <source>
        <strain evidence="2">ChiGjej2B2-7701</strain>
    </source>
</reference>
<dbReference type="GO" id="GO:0006508">
    <property type="term" value="P:proteolysis"/>
    <property type="evidence" value="ECO:0007669"/>
    <property type="project" value="InterPro"/>
</dbReference>
<name>A0A921LPG8_9ACTN</name>
<evidence type="ECO:0000313" key="2">
    <source>
        <dbReference type="EMBL" id="HJG29861.1"/>
    </source>
</evidence>
<dbReference type="PANTHER" id="PTHR43358:SF4">
    <property type="entry name" value="ALPHA_BETA HYDROLASE FOLD-1 DOMAIN-CONTAINING PROTEIN"/>
    <property type="match status" value="1"/>
</dbReference>
<dbReference type="InterPro" id="IPR001375">
    <property type="entry name" value="Peptidase_S9_cat"/>
</dbReference>
<accession>A0A921LPG8</accession>
<evidence type="ECO:0000313" key="3">
    <source>
        <dbReference type="Proteomes" id="UP000746751"/>
    </source>
</evidence>
<gene>
    <name evidence="2" type="ORF">K8U80_00515</name>
</gene>
<comment type="caution">
    <text evidence="2">The sequence shown here is derived from an EMBL/GenBank/DDBJ whole genome shotgun (WGS) entry which is preliminary data.</text>
</comment>
<dbReference type="Gene3D" id="3.40.50.1820">
    <property type="entry name" value="alpha/beta hydrolase"/>
    <property type="match status" value="1"/>
</dbReference>
<keyword evidence="2" id="KW-0378">Hydrolase</keyword>